<dbReference type="CDD" id="cd02209">
    <property type="entry name" value="cupin_XRE_C"/>
    <property type="match status" value="1"/>
</dbReference>
<dbReference type="InterPro" id="IPR050807">
    <property type="entry name" value="TransReg_Diox_bact_type"/>
</dbReference>
<accession>A0ABP9EFT8</accession>
<dbReference type="InterPro" id="IPR014710">
    <property type="entry name" value="RmlC-like_jellyroll"/>
</dbReference>
<sequence length="196" mass="21344">MANMSTDVLGDLGARLATRRRREGLGLAELSERTGISVSTLSRLEHGGRRATLELLLPLATVYGTGLDELVGLREAPPARDAPVAQSEDTVMYRLSRSPGQPAAYKFVFSPARHTPPAELPTHQGWEWVYVLAGRLRVINGDSDLVLRPGEATEIDTRRPHWLGSTGDGPVEVLALFGRQGERVHMRGTRTGSSRA</sequence>
<dbReference type="Pfam" id="PF13560">
    <property type="entry name" value="HTH_31"/>
    <property type="match status" value="1"/>
</dbReference>
<evidence type="ECO:0000313" key="3">
    <source>
        <dbReference type="EMBL" id="GAA4871276.1"/>
    </source>
</evidence>
<dbReference type="Proteomes" id="UP001500457">
    <property type="component" value="Unassembled WGS sequence"/>
</dbReference>
<dbReference type="InterPro" id="IPR011051">
    <property type="entry name" value="RmlC_Cupin_sf"/>
</dbReference>
<reference evidence="4" key="1">
    <citation type="journal article" date="2019" name="Int. J. Syst. Evol. Microbiol.">
        <title>The Global Catalogue of Microorganisms (GCM) 10K type strain sequencing project: providing services to taxonomists for standard genome sequencing and annotation.</title>
        <authorList>
            <consortium name="The Broad Institute Genomics Platform"/>
            <consortium name="The Broad Institute Genome Sequencing Center for Infectious Disease"/>
            <person name="Wu L."/>
            <person name="Ma J."/>
        </authorList>
    </citation>
    <scope>NUCLEOTIDE SEQUENCE [LARGE SCALE GENOMIC DNA]</scope>
    <source>
        <strain evidence="4">JCM 17983</strain>
    </source>
</reference>
<feature type="domain" description="HTH cro/C1-type" evidence="2">
    <location>
        <begin position="16"/>
        <end position="70"/>
    </location>
</feature>
<dbReference type="Pfam" id="PF07883">
    <property type="entry name" value="Cupin_2"/>
    <property type="match status" value="1"/>
</dbReference>
<dbReference type="PANTHER" id="PTHR46797:SF1">
    <property type="entry name" value="METHYLPHOSPHONATE SYNTHASE"/>
    <property type="match status" value="1"/>
</dbReference>
<dbReference type="SMART" id="SM00530">
    <property type="entry name" value="HTH_XRE"/>
    <property type="match status" value="1"/>
</dbReference>
<evidence type="ECO:0000256" key="1">
    <source>
        <dbReference type="ARBA" id="ARBA00023125"/>
    </source>
</evidence>
<dbReference type="EMBL" id="BAABHQ010000004">
    <property type="protein sequence ID" value="GAA4871276.1"/>
    <property type="molecule type" value="Genomic_DNA"/>
</dbReference>
<dbReference type="InterPro" id="IPR010982">
    <property type="entry name" value="Lambda_DNA-bd_dom_sf"/>
</dbReference>
<dbReference type="PANTHER" id="PTHR46797">
    <property type="entry name" value="HTH-TYPE TRANSCRIPTIONAL REGULATOR"/>
    <property type="match status" value="1"/>
</dbReference>
<dbReference type="Gene3D" id="1.10.260.40">
    <property type="entry name" value="lambda repressor-like DNA-binding domains"/>
    <property type="match status" value="1"/>
</dbReference>
<dbReference type="CDD" id="cd00093">
    <property type="entry name" value="HTH_XRE"/>
    <property type="match status" value="1"/>
</dbReference>
<evidence type="ECO:0000259" key="2">
    <source>
        <dbReference type="PROSITE" id="PS50943"/>
    </source>
</evidence>
<dbReference type="PROSITE" id="PS50943">
    <property type="entry name" value="HTH_CROC1"/>
    <property type="match status" value="1"/>
</dbReference>
<dbReference type="SUPFAM" id="SSF51182">
    <property type="entry name" value="RmlC-like cupins"/>
    <property type="match status" value="1"/>
</dbReference>
<keyword evidence="1" id="KW-0238">DNA-binding</keyword>
<evidence type="ECO:0000313" key="4">
    <source>
        <dbReference type="Proteomes" id="UP001500457"/>
    </source>
</evidence>
<gene>
    <name evidence="3" type="ORF">GCM10023203_20860</name>
</gene>
<comment type="caution">
    <text evidence="3">The sequence shown here is derived from an EMBL/GenBank/DDBJ whole genome shotgun (WGS) entry which is preliminary data.</text>
</comment>
<name>A0ABP9EFT8_9PSEU</name>
<organism evidence="3 4">
    <name type="scientific">Actinomycetospora straminea</name>
    <dbReference type="NCBI Taxonomy" id="663607"/>
    <lineage>
        <taxon>Bacteria</taxon>
        <taxon>Bacillati</taxon>
        <taxon>Actinomycetota</taxon>
        <taxon>Actinomycetes</taxon>
        <taxon>Pseudonocardiales</taxon>
        <taxon>Pseudonocardiaceae</taxon>
        <taxon>Actinomycetospora</taxon>
    </lineage>
</organism>
<dbReference type="InterPro" id="IPR013096">
    <property type="entry name" value="Cupin_2"/>
</dbReference>
<keyword evidence="4" id="KW-1185">Reference proteome</keyword>
<protein>
    <submittedName>
        <fullName evidence="3">XRE family transcriptional regulator</fullName>
    </submittedName>
</protein>
<proteinExistence type="predicted"/>
<dbReference type="SUPFAM" id="SSF47413">
    <property type="entry name" value="lambda repressor-like DNA-binding domains"/>
    <property type="match status" value="1"/>
</dbReference>
<dbReference type="InterPro" id="IPR001387">
    <property type="entry name" value="Cro/C1-type_HTH"/>
</dbReference>
<dbReference type="Gene3D" id="2.60.120.10">
    <property type="entry name" value="Jelly Rolls"/>
    <property type="match status" value="1"/>
</dbReference>